<dbReference type="Pfam" id="PF20213">
    <property type="entry name" value="DUF6573"/>
    <property type="match status" value="1"/>
</dbReference>
<dbReference type="InterPro" id="IPR046480">
    <property type="entry name" value="DUF6573"/>
</dbReference>
<reference evidence="1 2" key="1">
    <citation type="submission" date="2019-12" db="EMBL/GenBank/DDBJ databases">
        <title>Comparative genomics gives insights into the taxonomy of the Azoarcus-Aromatoleum group and reveals separate origins of nif in the plant-associated Azoarcus and non-plant-associated Aromatoleum sub-groups.</title>
        <authorList>
            <person name="Lafos M."/>
            <person name="Maluk M."/>
            <person name="Batista M."/>
            <person name="Junghare M."/>
            <person name="Carmona M."/>
            <person name="Faoro H."/>
            <person name="Cruz L.M."/>
            <person name="Battistoni F."/>
            <person name="De Souza E."/>
            <person name="Pedrosa F."/>
            <person name="Chen W.-M."/>
            <person name="Poole P.S."/>
            <person name="Dixon R.A."/>
            <person name="James E.K."/>
        </authorList>
    </citation>
    <scope>NUCLEOTIDE SEQUENCE [LARGE SCALE GENOMIC DNA]</scope>
    <source>
        <strain evidence="1 2">ToN1</strain>
    </source>
</reference>
<dbReference type="RefSeq" id="WP_169208061.1">
    <property type="nucleotide sequence ID" value="NZ_CP059560.1"/>
</dbReference>
<sequence length="137" mass="15009">MTSTDSLESLFGNVIYAYSRADATADGVLVDVSEAAHEAGFRIPMAMTAAAWDDCVQWCEADSKRQTPQDEAGRLWDVVWMAAIAGRNARGERVPFQLYRVPRGGRAIRPRLTTLHLHIGPGDVGEPVITILLPTED</sequence>
<evidence type="ECO:0000313" key="1">
    <source>
        <dbReference type="EMBL" id="NMF90727.1"/>
    </source>
</evidence>
<evidence type="ECO:0000313" key="2">
    <source>
        <dbReference type="Proteomes" id="UP000652074"/>
    </source>
</evidence>
<protein>
    <submittedName>
        <fullName evidence="1">Uncharacterized protein</fullName>
    </submittedName>
</protein>
<comment type="caution">
    <text evidence="1">The sequence shown here is derived from an EMBL/GenBank/DDBJ whole genome shotgun (WGS) entry which is preliminary data.</text>
</comment>
<dbReference type="EMBL" id="WTVR01000050">
    <property type="protein sequence ID" value="NMF90727.1"/>
    <property type="molecule type" value="Genomic_DNA"/>
</dbReference>
<dbReference type="Proteomes" id="UP000652074">
    <property type="component" value="Unassembled WGS sequence"/>
</dbReference>
<accession>A0ABX1MRX3</accession>
<name>A0ABX1MRX3_9RHOO</name>
<organism evidence="1 2">
    <name type="scientific">Aromatoleum petrolei</name>
    <dbReference type="NCBI Taxonomy" id="76116"/>
    <lineage>
        <taxon>Bacteria</taxon>
        <taxon>Pseudomonadati</taxon>
        <taxon>Pseudomonadota</taxon>
        <taxon>Betaproteobacteria</taxon>
        <taxon>Rhodocyclales</taxon>
        <taxon>Rhodocyclaceae</taxon>
        <taxon>Aromatoleum</taxon>
    </lineage>
</organism>
<keyword evidence="2" id="KW-1185">Reference proteome</keyword>
<gene>
    <name evidence="1" type="ORF">GPA26_19840</name>
</gene>
<proteinExistence type="predicted"/>